<comment type="caution">
    <text evidence="3">The sequence shown here is derived from an EMBL/GenBank/DDBJ whole genome shotgun (WGS) entry which is preliminary data.</text>
</comment>
<evidence type="ECO:0000259" key="2">
    <source>
        <dbReference type="Pfam" id="PF00561"/>
    </source>
</evidence>
<evidence type="ECO:0000313" key="4">
    <source>
        <dbReference type="Proteomes" id="UP000660262"/>
    </source>
</evidence>
<proteinExistence type="predicted"/>
<feature type="region of interest" description="Disordered" evidence="1">
    <location>
        <begin position="221"/>
        <end position="243"/>
    </location>
</feature>
<dbReference type="Pfam" id="PF00561">
    <property type="entry name" value="Abhydrolase_1"/>
    <property type="match status" value="1"/>
</dbReference>
<keyword evidence="4" id="KW-1185">Reference proteome</keyword>
<dbReference type="Proteomes" id="UP000660262">
    <property type="component" value="Unassembled WGS sequence"/>
</dbReference>
<dbReference type="AlphaFoldDB" id="A0A830H7D5"/>
<feature type="domain" description="AB hydrolase-1" evidence="2">
    <location>
        <begin position="148"/>
        <end position="453"/>
    </location>
</feature>
<dbReference type="EMBL" id="BNJQ01000004">
    <property type="protein sequence ID" value="GHP02925.1"/>
    <property type="molecule type" value="Genomic_DNA"/>
</dbReference>
<evidence type="ECO:0000313" key="3">
    <source>
        <dbReference type="EMBL" id="GHP02925.1"/>
    </source>
</evidence>
<dbReference type="InterPro" id="IPR000073">
    <property type="entry name" value="AB_hydrolase_1"/>
</dbReference>
<reference evidence="3" key="1">
    <citation type="submission" date="2020-10" db="EMBL/GenBank/DDBJ databases">
        <title>Unveiling of a novel bifunctional photoreceptor, Dualchrome1, isolated from a cosmopolitan green alga.</title>
        <authorList>
            <person name="Suzuki S."/>
            <person name="Kawachi M."/>
        </authorList>
    </citation>
    <scope>NUCLEOTIDE SEQUENCE</scope>
    <source>
        <strain evidence="3">NIES 2893</strain>
    </source>
</reference>
<feature type="compositionally biased region" description="Basic residues" evidence="1">
    <location>
        <begin position="8"/>
        <end position="21"/>
    </location>
</feature>
<protein>
    <recommendedName>
        <fullName evidence="2">AB hydrolase-1 domain-containing protein</fullName>
    </recommendedName>
</protein>
<dbReference type="PANTHER" id="PTHR43689:SF56">
    <property type="entry name" value="AB HYDROLASE-1 DOMAIN-CONTAINING PROTEIN"/>
    <property type="match status" value="1"/>
</dbReference>
<organism evidence="3 4">
    <name type="scientific">Pycnococcus provasolii</name>
    <dbReference type="NCBI Taxonomy" id="41880"/>
    <lineage>
        <taxon>Eukaryota</taxon>
        <taxon>Viridiplantae</taxon>
        <taxon>Chlorophyta</taxon>
        <taxon>Pseudoscourfieldiophyceae</taxon>
        <taxon>Pseudoscourfieldiales</taxon>
        <taxon>Pycnococcaceae</taxon>
        <taxon>Pycnococcus</taxon>
    </lineage>
</organism>
<dbReference type="OrthoDB" id="19657at2759"/>
<accession>A0A830H7D5</accession>
<dbReference type="PANTHER" id="PTHR43689">
    <property type="entry name" value="HYDROLASE"/>
    <property type="match status" value="1"/>
</dbReference>
<sequence length="468" mass="50526">MANNATTTRRRLHANNKRNKHATPWASARVDRDSRRVVIARSSNAPTPDESRSDLWSALTDAVSNQRWVGEVLAPWMEGPPRPVVDTVPRRALADLDAHFADVEGIDVHYKARFPLRGDARDGTSTVTAGTMAETQWAGERDNDLVYVVCFHGFNGSEFSFRHLLPAIADDEHFNAAGVAFDRPPFGLTERPRPGNEEAESLYSVPGSSRIAQGLLRHIDGSHADTGRSGGQGPTTADASAHHTRRRVVLVGHSAGAPCAVRTALDLADSPDFDVAGVVLVAPALNLAGSGGAGDDPKNTSALPSKLDAGQLLRFAYARALLAVPGVNANFVRRSLNERRERAWRDRDIYSESAGQTPMDVVLGYTKPLAADGWDTGALPYFRNTDFTSAESNPDPAQLPARTPILVVHGSEDGTVAPSVGRGVVERLRANGFDDATYEELSGIGHLPMETHPTPFHAVVLPFLRRIL</sequence>
<dbReference type="InterPro" id="IPR029058">
    <property type="entry name" value="AB_hydrolase_fold"/>
</dbReference>
<dbReference type="SUPFAM" id="SSF53474">
    <property type="entry name" value="alpha/beta-Hydrolases"/>
    <property type="match status" value="1"/>
</dbReference>
<evidence type="ECO:0000256" key="1">
    <source>
        <dbReference type="SAM" id="MobiDB-lite"/>
    </source>
</evidence>
<name>A0A830H7D5_9CHLO</name>
<dbReference type="Gene3D" id="3.40.50.1820">
    <property type="entry name" value="alpha/beta hydrolase"/>
    <property type="match status" value="1"/>
</dbReference>
<gene>
    <name evidence="3" type="ORF">PPROV_000168000</name>
</gene>
<feature type="region of interest" description="Disordered" evidence="1">
    <location>
        <begin position="1"/>
        <end position="29"/>
    </location>
</feature>